<name>A0ABT2ITG6_9FLAO</name>
<dbReference type="Pfam" id="PF13181">
    <property type="entry name" value="TPR_8"/>
    <property type="match status" value="1"/>
</dbReference>
<accession>A0ABT2ITG6</accession>
<dbReference type="Proteomes" id="UP001525566">
    <property type="component" value="Unassembled WGS sequence"/>
</dbReference>
<evidence type="ECO:0000313" key="3">
    <source>
        <dbReference type="EMBL" id="MCT2562126.1"/>
    </source>
</evidence>
<dbReference type="Gene3D" id="1.10.10.10">
    <property type="entry name" value="Winged helix-like DNA-binding domain superfamily/Winged helix DNA-binding domain"/>
    <property type="match status" value="1"/>
</dbReference>
<dbReference type="SUPFAM" id="SSF46894">
    <property type="entry name" value="C-terminal effector domain of the bipartite response regulators"/>
    <property type="match status" value="1"/>
</dbReference>
<evidence type="ECO:0000313" key="4">
    <source>
        <dbReference type="Proteomes" id="UP001525566"/>
    </source>
</evidence>
<keyword evidence="4" id="KW-1185">Reference proteome</keyword>
<dbReference type="EMBL" id="JAOAMU010000002">
    <property type="protein sequence ID" value="MCT2562126.1"/>
    <property type="molecule type" value="Genomic_DNA"/>
</dbReference>
<proteinExistence type="predicted"/>
<comment type="caution">
    <text evidence="3">The sequence shown here is derived from an EMBL/GenBank/DDBJ whole genome shotgun (WGS) entry which is preliminary data.</text>
</comment>
<dbReference type="InterPro" id="IPR011990">
    <property type="entry name" value="TPR-like_helical_dom_sf"/>
</dbReference>
<dbReference type="Pfam" id="PF00196">
    <property type="entry name" value="GerE"/>
    <property type="match status" value="1"/>
</dbReference>
<dbReference type="InterPro" id="IPR000792">
    <property type="entry name" value="Tscrpt_reg_LuxR_C"/>
</dbReference>
<evidence type="ECO:0000256" key="1">
    <source>
        <dbReference type="SAM" id="Phobius"/>
    </source>
</evidence>
<feature type="transmembrane region" description="Helical" evidence="1">
    <location>
        <begin position="345"/>
        <end position="366"/>
    </location>
</feature>
<dbReference type="RefSeq" id="WP_259838527.1">
    <property type="nucleotide sequence ID" value="NZ_JAOAMU010000002.1"/>
</dbReference>
<dbReference type="SUPFAM" id="SSF81901">
    <property type="entry name" value="HCP-like"/>
    <property type="match status" value="1"/>
</dbReference>
<dbReference type="InterPro" id="IPR019734">
    <property type="entry name" value="TPR_rpt"/>
</dbReference>
<keyword evidence="1" id="KW-0812">Transmembrane</keyword>
<dbReference type="InterPro" id="IPR036388">
    <property type="entry name" value="WH-like_DNA-bd_sf"/>
</dbReference>
<protein>
    <submittedName>
        <fullName evidence="3">LuxR C-terminal-related transcriptional regulator</fullName>
    </submittedName>
</protein>
<dbReference type="InterPro" id="IPR016032">
    <property type="entry name" value="Sig_transdc_resp-reg_C-effctor"/>
</dbReference>
<feature type="domain" description="HTH luxR-type" evidence="2">
    <location>
        <begin position="436"/>
        <end position="488"/>
    </location>
</feature>
<keyword evidence="1" id="KW-0472">Membrane</keyword>
<organism evidence="3 4">
    <name type="scientific">Chryseobacterium herbae</name>
    <dbReference type="NCBI Taxonomy" id="2976476"/>
    <lineage>
        <taxon>Bacteria</taxon>
        <taxon>Pseudomonadati</taxon>
        <taxon>Bacteroidota</taxon>
        <taxon>Flavobacteriia</taxon>
        <taxon>Flavobacteriales</taxon>
        <taxon>Weeksellaceae</taxon>
        <taxon>Chryseobacterium group</taxon>
        <taxon>Chryseobacterium</taxon>
    </lineage>
</organism>
<dbReference type="SMART" id="SM00421">
    <property type="entry name" value="HTH_LUXR"/>
    <property type="match status" value="1"/>
</dbReference>
<dbReference type="Gene3D" id="1.25.40.10">
    <property type="entry name" value="Tetratricopeptide repeat domain"/>
    <property type="match status" value="1"/>
</dbReference>
<sequence length="492" mass="57383">MTKYILSFIFFINITVSLIAQSPKENQLNEIIKDISMSSAGDTEIKKLEEIIKTCKNSGYKTCEGLGYLKAALIYFKNNNTAKAVYYTDKIEKEKLITVDTSLEAFFHLKTLQCNIFQSSGEFSAALQILKEIPENEDQYPYFTYCIFLLKGGIYSNIADNNQAIQCYKKAYIISRRCREEKYLKSLDIKRESQIGNSYKATPHLADAFLKTNQIDSAKIYIEEALSDLKKFDDLKDADIKYTTHFYAGSIYMAEGNYAKAQDNYLISKKIIDRYFPIEVMQKEMYSSLLHLYEKTGKSDSVNYYSKKIFEIEESNELKNIAVKKAIDNKSNHIKQELANDHRKLIYILSACLLMCLLLSFLTISLHKKYKSRVLDKKDVPKQMKEIEVQDLKSTKSFDELVMLAKENKPEFLTKFNELYPEFTHRILSVNDKIQNTEIRFCALLYLNFSTKEIAEFTFTSIRTVQTKKYNLRKKLNIASDVDIYFWFRNLY</sequence>
<reference evidence="3 4" key="1">
    <citation type="submission" date="2022-09" db="EMBL/GenBank/DDBJ databases">
        <title>Chryseobacterium oleae sp.nov., isolated from the inter-root soil of Pyrola calliantha H. Andr. in Tibet.</title>
        <authorList>
            <person name="Li Z."/>
        </authorList>
    </citation>
    <scope>NUCLEOTIDE SEQUENCE [LARGE SCALE GENOMIC DNA]</scope>
    <source>
        <strain evidence="4">pc1-10</strain>
    </source>
</reference>
<gene>
    <name evidence="3" type="ORF">N0B48_09515</name>
</gene>
<evidence type="ECO:0000259" key="2">
    <source>
        <dbReference type="SMART" id="SM00421"/>
    </source>
</evidence>
<keyword evidence="1" id="KW-1133">Transmembrane helix</keyword>